<evidence type="ECO:0000256" key="1">
    <source>
        <dbReference type="ARBA" id="ARBA00004651"/>
    </source>
</evidence>
<keyword evidence="2" id="KW-1003">Cell membrane</keyword>
<evidence type="ECO:0000256" key="6">
    <source>
        <dbReference type="SAM" id="Phobius"/>
    </source>
</evidence>
<accession>A0A6J7A7N2</accession>
<evidence type="ECO:0000259" key="7">
    <source>
        <dbReference type="Pfam" id="PF00482"/>
    </source>
</evidence>
<comment type="subcellular location">
    <subcellularLocation>
        <location evidence="1">Cell membrane</location>
        <topology evidence="1">Multi-pass membrane protein</topology>
    </subcellularLocation>
</comment>
<protein>
    <submittedName>
        <fullName evidence="8">Unannotated protein</fullName>
    </submittedName>
</protein>
<dbReference type="Pfam" id="PF00482">
    <property type="entry name" value="T2SSF"/>
    <property type="match status" value="1"/>
</dbReference>
<reference evidence="8" key="1">
    <citation type="submission" date="2020-05" db="EMBL/GenBank/DDBJ databases">
        <authorList>
            <person name="Chiriac C."/>
            <person name="Salcher M."/>
            <person name="Ghai R."/>
            <person name="Kavagutti S V."/>
        </authorList>
    </citation>
    <scope>NUCLEOTIDE SEQUENCE</scope>
</reference>
<keyword evidence="3 6" id="KW-0812">Transmembrane</keyword>
<evidence type="ECO:0000256" key="5">
    <source>
        <dbReference type="ARBA" id="ARBA00023136"/>
    </source>
</evidence>
<feature type="domain" description="Type II secretion system protein GspF" evidence="7">
    <location>
        <begin position="17"/>
        <end position="139"/>
    </location>
</feature>
<sequence>MSRSRRAVVSPHDLADFADLVRVALGSGFTVLRALALVCALSSTGVASAFAMVLVPADDSSPLDALAALPEQLGDAARELCVSLVASARYGAPAAPALERVAFELRLARRLDAEARAKRTSILLLLPRVLCVLPAFVLLAIVPLVLGALAALPGATS</sequence>
<evidence type="ECO:0000256" key="4">
    <source>
        <dbReference type="ARBA" id="ARBA00022989"/>
    </source>
</evidence>
<evidence type="ECO:0000256" key="3">
    <source>
        <dbReference type="ARBA" id="ARBA00022692"/>
    </source>
</evidence>
<evidence type="ECO:0000256" key="2">
    <source>
        <dbReference type="ARBA" id="ARBA00022475"/>
    </source>
</evidence>
<dbReference type="AlphaFoldDB" id="A0A6J7A7N2"/>
<evidence type="ECO:0000313" key="8">
    <source>
        <dbReference type="EMBL" id="CAB4828926.1"/>
    </source>
</evidence>
<gene>
    <name evidence="8" type="ORF">UFOPK3139_01255</name>
</gene>
<name>A0A6J7A7N2_9ZZZZ</name>
<dbReference type="PANTHER" id="PTHR35007">
    <property type="entry name" value="INTEGRAL MEMBRANE PROTEIN-RELATED"/>
    <property type="match status" value="1"/>
</dbReference>
<proteinExistence type="predicted"/>
<organism evidence="8">
    <name type="scientific">freshwater metagenome</name>
    <dbReference type="NCBI Taxonomy" id="449393"/>
    <lineage>
        <taxon>unclassified sequences</taxon>
        <taxon>metagenomes</taxon>
        <taxon>ecological metagenomes</taxon>
    </lineage>
</organism>
<keyword evidence="4 6" id="KW-1133">Transmembrane helix</keyword>
<feature type="transmembrane region" description="Helical" evidence="6">
    <location>
        <begin position="125"/>
        <end position="152"/>
    </location>
</feature>
<dbReference type="InterPro" id="IPR018076">
    <property type="entry name" value="T2SS_GspF_dom"/>
</dbReference>
<dbReference type="PANTHER" id="PTHR35007:SF3">
    <property type="entry name" value="POSSIBLE CONSERVED ALANINE RICH MEMBRANE PROTEIN"/>
    <property type="match status" value="1"/>
</dbReference>
<dbReference type="EMBL" id="CAFABA010000044">
    <property type="protein sequence ID" value="CAB4828926.1"/>
    <property type="molecule type" value="Genomic_DNA"/>
</dbReference>
<dbReference type="GO" id="GO:0005886">
    <property type="term" value="C:plasma membrane"/>
    <property type="evidence" value="ECO:0007669"/>
    <property type="project" value="UniProtKB-SubCell"/>
</dbReference>
<keyword evidence="5 6" id="KW-0472">Membrane</keyword>